<dbReference type="AlphaFoldDB" id="A0A1G9SQD9"/>
<proteinExistence type="predicted"/>
<dbReference type="InterPro" id="IPR036795">
    <property type="entry name" value="IMP_cyclohydrolase-like_sf"/>
</dbReference>
<name>A0A1G9SQD9_9ACTN</name>
<accession>A0A1G9SQD9</accession>
<dbReference type="STRING" id="683260.SAMN05421874_1642"/>
<keyword evidence="3" id="KW-1185">Reference proteome</keyword>
<dbReference type="Gene3D" id="3.60.20.20">
    <property type="entry name" value="Inosine monophosphate cyclohydrolase-like"/>
    <property type="match status" value="1"/>
</dbReference>
<dbReference type="SUPFAM" id="SSF75569">
    <property type="entry name" value="Archaeal IMP cyclohydrolase PurO"/>
    <property type="match status" value="1"/>
</dbReference>
<evidence type="ECO:0000259" key="1">
    <source>
        <dbReference type="Pfam" id="PF07826"/>
    </source>
</evidence>
<organism evidence="2 3">
    <name type="scientific">Nonomuraea maritima</name>
    <dbReference type="NCBI Taxonomy" id="683260"/>
    <lineage>
        <taxon>Bacteria</taxon>
        <taxon>Bacillati</taxon>
        <taxon>Actinomycetota</taxon>
        <taxon>Actinomycetes</taxon>
        <taxon>Streptosporangiales</taxon>
        <taxon>Streptosporangiaceae</taxon>
        <taxon>Nonomuraea</taxon>
    </lineage>
</organism>
<evidence type="ECO:0000313" key="3">
    <source>
        <dbReference type="Proteomes" id="UP000198683"/>
    </source>
</evidence>
<dbReference type="Pfam" id="PF07826">
    <property type="entry name" value="IMP_cyclohyd"/>
    <property type="match status" value="1"/>
</dbReference>
<dbReference type="GO" id="GO:0003937">
    <property type="term" value="F:IMP cyclohydrolase activity"/>
    <property type="evidence" value="ECO:0007669"/>
    <property type="project" value="InterPro"/>
</dbReference>
<keyword evidence="2" id="KW-0378">Hydrolase</keyword>
<gene>
    <name evidence="2" type="ORF">SAMN05421874_1642</name>
</gene>
<dbReference type="GO" id="GO:0006188">
    <property type="term" value="P:IMP biosynthetic process"/>
    <property type="evidence" value="ECO:0007669"/>
    <property type="project" value="InterPro"/>
</dbReference>
<dbReference type="InterPro" id="IPR020600">
    <property type="entry name" value="IMP_cyclohydrolase-like"/>
</dbReference>
<evidence type="ECO:0000313" key="2">
    <source>
        <dbReference type="EMBL" id="SDM37600.1"/>
    </source>
</evidence>
<dbReference type="Proteomes" id="UP000198683">
    <property type="component" value="Unassembled WGS sequence"/>
</dbReference>
<dbReference type="EMBL" id="FNFB01000064">
    <property type="protein sequence ID" value="SDM37600.1"/>
    <property type="molecule type" value="Genomic_DNA"/>
</dbReference>
<reference evidence="2 3" key="1">
    <citation type="submission" date="2016-10" db="EMBL/GenBank/DDBJ databases">
        <authorList>
            <person name="de Groot N.N."/>
        </authorList>
    </citation>
    <scope>NUCLEOTIDE SEQUENCE [LARGE SCALE GENOMIC DNA]</scope>
    <source>
        <strain evidence="2 3">CGMCC 4.5681</strain>
    </source>
</reference>
<sequence length="230" mass="25036">MSMQPLHEILQANRYPGRSVVWARTLDGVMCGGYLLTGRSPVSQARVFRLVDQELIVVPTGPAANDPLRHYIAATARGDWLAFGNGKQVATVADRLQEGQSPAAALNGLEYEPDPPIFTPRITVIVNVNSPADAWFGAARRSLSDRTSTNLLTLSVRDLAPGDAVLMTTYVSDGQQLVTGEPFLEALTKATDKHNLLDELWQALDPRFRVAAATFTPQDLAAATLRNQTR</sequence>
<feature type="domain" description="Inosine monophosphate cyclohydrolase-like" evidence="1">
    <location>
        <begin position="15"/>
        <end position="213"/>
    </location>
</feature>
<protein>
    <submittedName>
        <fullName evidence="2">IMP cyclohydrolase</fullName>
    </submittedName>
</protein>